<proteinExistence type="predicted"/>
<dbReference type="Proteomes" id="UP001454036">
    <property type="component" value="Unassembled WGS sequence"/>
</dbReference>
<comment type="caution">
    <text evidence="2">The sequence shown here is derived from an EMBL/GenBank/DDBJ whole genome shotgun (WGS) entry which is preliminary data.</text>
</comment>
<name>A0AAV3Q2H4_LITER</name>
<accession>A0AAV3Q2H4</accession>
<evidence type="ECO:0000313" key="2">
    <source>
        <dbReference type="EMBL" id="GAA0156663.1"/>
    </source>
</evidence>
<organism evidence="2 3">
    <name type="scientific">Lithospermum erythrorhizon</name>
    <name type="common">Purple gromwell</name>
    <name type="synonym">Lithospermum officinale var. erythrorhizon</name>
    <dbReference type="NCBI Taxonomy" id="34254"/>
    <lineage>
        <taxon>Eukaryota</taxon>
        <taxon>Viridiplantae</taxon>
        <taxon>Streptophyta</taxon>
        <taxon>Embryophyta</taxon>
        <taxon>Tracheophyta</taxon>
        <taxon>Spermatophyta</taxon>
        <taxon>Magnoliopsida</taxon>
        <taxon>eudicotyledons</taxon>
        <taxon>Gunneridae</taxon>
        <taxon>Pentapetalae</taxon>
        <taxon>asterids</taxon>
        <taxon>lamiids</taxon>
        <taxon>Boraginales</taxon>
        <taxon>Boraginaceae</taxon>
        <taxon>Boraginoideae</taxon>
        <taxon>Lithospermeae</taxon>
        <taxon>Lithospermum</taxon>
    </lineage>
</organism>
<evidence type="ECO:0000313" key="3">
    <source>
        <dbReference type="Proteomes" id="UP001454036"/>
    </source>
</evidence>
<keyword evidence="3" id="KW-1185">Reference proteome</keyword>
<dbReference type="EMBL" id="BAABME010002920">
    <property type="protein sequence ID" value="GAA0156663.1"/>
    <property type="molecule type" value="Genomic_DNA"/>
</dbReference>
<feature type="region of interest" description="Disordered" evidence="1">
    <location>
        <begin position="30"/>
        <end position="49"/>
    </location>
</feature>
<evidence type="ECO:0000256" key="1">
    <source>
        <dbReference type="SAM" id="MobiDB-lite"/>
    </source>
</evidence>
<gene>
    <name evidence="2" type="ORF">LIER_14104</name>
</gene>
<dbReference type="AlphaFoldDB" id="A0AAV3Q2H4"/>
<reference evidence="2 3" key="1">
    <citation type="submission" date="2024-01" db="EMBL/GenBank/DDBJ databases">
        <title>The complete chloroplast genome sequence of Lithospermum erythrorhizon: insights into the phylogenetic relationship among Boraginaceae species and the maternal lineages of purple gromwells.</title>
        <authorList>
            <person name="Okada T."/>
            <person name="Watanabe K."/>
        </authorList>
    </citation>
    <scope>NUCLEOTIDE SEQUENCE [LARGE SCALE GENOMIC DNA]</scope>
</reference>
<sequence length="121" mass="14059">MNTLVRNATLRLSHRLGDDFELLNQSMERSGDHYDEKGNNHVSRSKYHHQNQMNILRSVSYRLDRARKIHIFLQTYKLSSMDGSRKNARMKKNLMKKIVGKVNSMVVSIVRSCQSPSALKL</sequence>
<feature type="compositionally biased region" description="Basic and acidic residues" evidence="1">
    <location>
        <begin position="30"/>
        <end position="39"/>
    </location>
</feature>
<protein>
    <submittedName>
        <fullName evidence="2">Uncharacterized protein</fullName>
    </submittedName>
</protein>